<accession>Q6IJQ1</accession>
<dbReference type="EMBL" id="BK002665">
    <property type="protein sequence ID" value="DAA04171.1"/>
    <property type="molecule type" value="Genomic_DNA"/>
</dbReference>
<keyword evidence="2" id="KW-0812">Transmembrane</keyword>
<reference evidence="3" key="1">
    <citation type="journal article" date="2003" name="Genome Biol.">
        <title>An integrated gene annotation and transcriptional profiling approach towards the full gene content of the Drosophila genome.</title>
        <authorList>
            <person name="Hild M."/>
            <person name="Beckmann B."/>
            <person name="Haas S.A."/>
            <person name="Koch B."/>
            <person name="Solovyev V."/>
            <person name="Busold C."/>
            <person name="Fellenberg K."/>
            <person name="Boutros M."/>
            <person name="Vingron M."/>
            <person name="Sauer F."/>
            <person name="Hoheisel J.D."/>
            <person name="Paro R."/>
        </authorList>
    </citation>
    <scope>NUCLEOTIDE SEQUENCE</scope>
</reference>
<gene>
    <name evidence="3" type="ORF">HDC14462</name>
</gene>
<protein>
    <submittedName>
        <fullName evidence="3">HDC14462</fullName>
    </submittedName>
</protein>
<feature type="region of interest" description="Disordered" evidence="1">
    <location>
        <begin position="1"/>
        <end position="21"/>
    </location>
</feature>
<name>Q6IJQ1_DROME</name>
<keyword evidence="2" id="KW-0472">Membrane</keyword>
<feature type="transmembrane region" description="Helical" evidence="2">
    <location>
        <begin position="35"/>
        <end position="54"/>
    </location>
</feature>
<proteinExistence type="predicted"/>
<evidence type="ECO:0000256" key="1">
    <source>
        <dbReference type="SAM" id="MobiDB-lite"/>
    </source>
</evidence>
<keyword evidence="2" id="KW-1133">Transmembrane helix</keyword>
<evidence type="ECO:0000313" key="3">
    <source>
        <dbReference type="EMBL" id="DAA04171.1"/>
    </source>
</evidence>
<evidence type="ECO:0000256" key="2">
    <source>
        <dbReference type="SAM" id="Phobius"/>
    </source>
</evidence>
<sequence>MEQGAGRGVLEAGSVHGDDDGIQRRPASISAAHAFWCRVEAVIFVIMAIFGWALSAGLSDGVLMPAEVSCNPAMQCNAMRCNARPCRGKPGLQLGHSGHLGQKQDRSETRTSLATTHAAPAEMPLKCQTSVSAPRFRLWPAMGKCSQHPQLSGAGTVFGQFTLSAWQ</sequence>
<organism evidence="3">
    <name type="scientific">Drosophila melanogaster</name>
    <name type="common">Fruit fly</name>
    <dbReference type="NCBI Taxonomy" id="7227"/>
    <lineage>
        <taxon>Eukaryota</taxon>
        <taxon>Metazoa</taxon>
        <taxon>Ecdysozoa</taxon>
        <taxon>Arthropoda</taxon>
        <taxon>Hexapoda</taxon>
        <taxon>Insecta</taxon>
        <taxon>Pterygota</taxon>
        <taxon>Neoptera</taxon>
        <taxon>Endopterygota</taxon>
        <taxon>Diptera</taxon>
        <taxon>Brachycera</taxon>
        <taxon>Muscomorpha</taxon>
        <taxon>Ephydroidea</taxon>
        <taxon>Drosophilidae</taxon>
        <taxon>Drosophila</taxon>
        <taxon>Sophophora</taxon>
    </lineage>
</organism>
<dbReference type="AlphaFoldDB" id="Q6IJQ1"/>